<dbReference type="PRINTS" id="PR00385">
    <property type="entry name" value="P450"/>
</dbReference>
<evidence type="ECO:0000256" key="2">
    <source>
        <dbReference type="ARBA" id="ARBA00022692"/>
    </source>
</evidence>
<dbReference type="InterPro" id="IPR002401">
    <property type="entry name" value="Cyt_P450_E_grp-I"/>
</dbReference>
<evidence type="ECO:0000313" key="10">
    <source>
        <dbReference type="Proteomes" id="UP000019116"/>
    </source>
</evidence>
<dbReference type="GO" id="GO:0016020">
    <property type="term" value="C:membrane"/>
    <property type="evidence" value="ECO:0007669"/>
    <property type="project" value="UniProtKB-SubCell"/>
</dbReference>
<dbReference type="AlphaFoldDB" id="A0A3B6CGX4"/>
<organism evidence="9">
    <name type="scientific">Triticum aestivum</name>
    <name type="common">Wheat</name>
    <dbReference type="NCBI Taxonomy" id="4565"/>
    <lineage>
        <taxon>Eukaryota</taxon>
        <taxon>Viridiplantae</taxon>
        <taxon>Streptophyta</taxon>
        <taxon>Embryophyta</taxon>
        <taxon>Tracheophyta</taxon>
        <taxon>Spermatophyta</taxon>
        <taxon>Magnoliopsida</taxon>
        <taxon>Liliopsida</taxon>
        <taxon>Poales</taxon>
        <taxon>Poaceae</taxon>
        <taxon>BOP clade</taxon>
        <taxon>Pooideae</taxon>
        <taxon>Triticodae</taxon>
        <taxon>Triticeae</taxon>
        <taxon>Triticinae</taxon>
        <taxon>Triticum</taxon>
    </lineage>
</organism>
<dbReference type="GO" id="GO:0016705">
    <property type="term" value="F:oxidoreductase activity, acting on paired donors, with incorporation or reduction of molecular oxygen"/>
    <property type="evidence" value="ECO:0007669"/>
    <property type="project" value="InterPro"/>
</dbReference>
<dbReference type="OrthoDB" id="545871at2759"/>
<keyword evidence="6 7" id="KW-0349">Heme</keyword>
<keyword evidence="10" id="KW-1185">Reference proteome</keyword>
<evidence type="ECO:0000256" key="1">
    <source>
        <dbReference type="ARBA" id="ARBA00004167"/>
    </source>
</evidence>
<dbReference type="GO" id="GO:0020037">
    <property type="term" value="F:heme binding"/>
    <property type="evidence" value="ECO:0007669"/>
    <property type="project" value="InterPro"/>
</dbReference>
<dbReference type="Gene3D" id="1.10.630.10">
    <property type="entry name" value="Cytochrome P450"/>
    <property type="match status" value="1"/>
</dbReference>
<protein>
    <recommendedName>
        <fullName evidence="11">Cytochrome P450</fullName>
    </recommendedName>
</protein>
<dbReference type="Pfam" id="PF00067">
    <property type="entry name" value="p450"/>
    <property type="match status" value="1"/>
</dbReference>
<dbReference type="Gramene" id="TraesLAC2B03G01028460.1">
    <property type="protein sequence ID" value="TraesLAC2B03G01028460.1.CDS1"/>
    <property type="gene ID" value="TraesLAC2B03G01028460"/>
</dbReference>
<dbReference type="OMA" id="HADAFMN"/>
<dbReference type="Gramene" id="TraesJAG2B03G01072060.1">
    <property type="protein sequence ID" value="TraesJAG2B03G01072060.1.CDS1"/>
    <property type="gene ID" value="TraesJAG2B03G01072060"/>
</dbReference>
<dbReference type="InterPro" id="IPR051103">
    <property type="entry name" value="Plant_metabolite_P450s"/>
</dbReference>
<dbReference type="Gramene" id="TraesKAR2B01G0529470.1">
    <property type="protein sequence ID" value="cds.TraesKAR2B01G0529470.1"/>
    <property type="gene ID" value="TraesKAR2B01G0529470"/>
</dbReference>
<keyword evidence="2" id="KW-0812">Transmembrane</keyword>
<evidence type="ECO:0000256" key="5">
    <source>
        <dbReference type="ARBA" id="ARBA00023136"/>
    </source>
</evidence>
<dbReference type="PANTHER" id="PTHR24298">
    <property type="entry name" value="FLAVONOID 3'-MONOOXYGENASE-RELATED"/>
    <property type="match status" value="1"/>
</dbReference>
<keyword evidence="4" id="KW-1133">Transmembrane helix</keyword>
<evidence type="ECO:0000256" key="3">
    <source>
        <dbReference type="ARBA" id="ARBA00022723"/>
    </source>
</evidence>
<dbReference type="SMR" id="A0A3B6CGX4"/>
<dbReference type="Gramene" id="TraesCAD_scaffold_001905_01G000100.1">
    <property type="protein sequence ID" value="TraesCAD_scaffold_001905_01G000100.1"/>
    <property type="gene ID" value="TraesCAD_scaffold_001905_01G000100"/>
</dbReference>
<evidence type="ECO:0008006" key="11">
    <source>
        <dbReference type="Google" id="ProtNLM"/>
    </source>
</evidence>
<dbReference type="Gramene" id="TraesCS2B03G1517200.1">
    <property type="protein sequence ID" value="TraesCS2B03G1517200.1.CDS1"/>
    <property type="gene ID" value="TraesCS2B03G1517200"/>
</dbReference>
<dbReference type="PROSITE" id="PS00086">
    <property type="entry name" value="CYTOCHROME_P450"/>
    <property type="match status" value="1"/>
</dbReference>
<dbReference type="InterPro" id="IPR036396">
    <property type="entry name" value="Cyt_P450_sf"/>
</dbReference>
<comment type="cofactor">
    <cofactor evidence="6">
        <name>heme</name>
        <dbReference type="ChEBI" id="CHEBI:30413"/>
    </cofactor>
</comment>
<reference evidence="9" key="1">
    <citation type="submission" date="2018-08" db="EMBL/GenBank/DDBJ databases">
        <authorList>
            <person name="Rossello M."/>
        </authorList>
    </citation>
    <scope>NUCLEOTIDE SEQUENCE [LARGE SCALE GENOMIC DNA]</scope>
    <source>
        <strain evidence="9">cv. Chinese Spring</strain>
    </source>
</reference>
<feature type="chain" id="PRO_5043172419" description="Cytochrome P450" evidence="8">
    <location>
        <begin position="24"/>
        <end position="455"/>
    </location>
</feature>
<dbReference type="STRING" id="4565.A0A3B6CGX4"/>
<evidence type="ECO:0000256" key="6">
    <source>
        <dbReference type="PIRSR" id="PIRSR602401-1"/>
    </source>
</evidence>
<feature type="binding site" description="axial binding residue" evidence="6">
    <location>
        <position position="399"/>
    </location>
    <ligand>
        <name>heme</name>
        <dbReference type="ChEBI" id="CHEBI:30413"/>
    </ligand>
    <ligandPart>
        <name>Fe</name>
        <dbReference type="ChEBI" id="CHEBI:18248"/>
    </ligandPart>
</feature>
<keyword evidence="7" id="KW-0503">Monooxygenase</keyword>
<evidence type="ECO:0000313" key="9">
    <source>
        <dbReference type="EnsemblPlants" id="TraesCS2B02G606600.1.cds1"/>
    </source>
</evidence>
<sequence length="455" mass="49868">MESIEVLALVAAVLFCLAVLRRSTSPAVQLIRDPAVAHSLLNEHADAFMNRPSAGLLTALATWTRGPQRNETLATVTYGSHWRSLRSNLTAGFLNPTHLAAVAPLRADAIQDLVTGLSQAGGEEVVMREHLDRAMFTLAARLCFGGDHGLQESGVRAMQRAMDDLSQAMDDTVSFDGSTLGRITHWRRLRRLFGLFAPLCEVVRPLIAAARARKSGDSYVDSLVELRVPNPDVDVVDAKRALTDDEILGLVAEFLATNTGVIVACIEWTLANLVIQPEVQRKLRCEIDEAVAAGGGEAELSEKAIRDMPYLRAVVLESVRIHPPSPFVTRGVHDVATGRLRKRLIFMVREIGRHGSAWTEPGQFNPERFLPGGEAEDVGHMPGRNEIRMMPFGGGRRFCPGSNLAILQAKFFLVALLRNFELAPPSSGVDLTEVGDFNNVMKKPLRVRVTPRKLP</sequence>
<name>A0A3B6CGX4_WHEAT</name>
<dbReference type="Gramene" id="TraesNOR2B03G01088200.1">
    <property type="protein sequence ID" value="TraesNOR2B03G01088200.1.CDS1"/>
    <property type="gene ID" value="TraesNOR2B03G01088200"/>
</dbReference>
<dbReference type="PRINTS" id="PR00463">
    <property type="entry name" value="EP450I"/>
</dbReference>
<dbReference type="InterPro" id="IPR017972">
    <property type="entry name" value="Cyt_P450_CS"/>
</dbReference>
<dbReference type="PANTHER" id="PTHR24298:SF389">
    <property type="entry name" value="OS04G0128400 PROTEIN"/>
    <property type="match status" value="1"/>
</dbReference>
<keyword evidence="5" id="KW-0472">Membrane</keyword>
<evidence type="ECO:0000256" key="4">
    <source>
        <dbReference type="ARBA" id="ARBA00022989"/>
    </source>
</evidence>
<dbReference type="SUPFAM" id="SSF48264">
    <property type="entry name" value="Cytochrome P450"/>
    <property type="match status" value="1"/>
</dbReference>
<dbReference type="EnsemblPlants" id="TraesCS2B02G606600.1">
    <property type="protein sequence ID" value="TraesCS2B02G606600.1.cds1"/>
    <property type="gene ID" value="TraesCS2B02G606600"/>
</dbReference>
<comment type="subcellular location">
    <subcellularLocation>
        <location evidence="1">Membrane</location>
        <topology evidence="1">Single-pass membrane protein</topology>
    </subcellularLocation>
</comment>
<reference evidence="9" key="2">
    <citation type="submission" date="2018-10" db="UniProtKB">
        <authorList>
            <consortium name="EnsemblPlants"/>
        </authorList>
    </citation>
    <scope>IDENTIFICATION</scope>
</reference>
<feature type="signal peptide" evidence="8">
    <location>
        <begin position="1"/>
        <end position="23"/>
    </location>
</feature>
<evidence type="ECO:0000256" key="7">
    <source>
        <dbReference type="RuleBase" id="RU000461"/>
    </source>
</evidence>
<proteinExistence type="inferred from homology"/>
<dbReference type="Proteomes" id="UP000019116">
    <property type="component" value="Chromosome 2B"/>
</dbReference>
<dbReference type="InterPro" id="IPR001128">
    <property type="entry name" value="Cyt_P450"/>
</dbReference>
<dbReference type="GO" id="GO:0005506">
    <property type="term" value="F:iron ion binding"/>
    <property type="evidence" value="ECO:0007669"/>
    <property type="project" value="InterPro"/>
</dbReference>
<comment type="similarity">
    <text evidence="7">Belongs to the cytochrome P450 family.</text>
</comment>
<keyword evidence="8" id="KW-0732">Signal</keyword>
<dbReference type="Gramene" id="TraesCS2B02G606600.1">
    <property type="protein sequence ID" value="TraesCS2B02G606600.1.cds1"/>
    <property type="gene ID" value="TraesCS2B02G606600"/>
</dbReference>
<keyword evidence="3 6" id="KW-0479">Metal-binding</keyword>
<keyword evidence="6 7" id="KW-0408">Iron</keyword>
<keyword evidence="7" id="KW-0560">Oxidoreductase</keyword>
<accession>A0A3B6CGX4</accession>
<dbReference type="GO" id="GO:0004497">
    <property type="term" value="F:monooxygenase activity"/>
    <property type="evidence" value="ECO:0007669"/>
    <property type="project" value="UniProtKB-KW"/>
</dbReference>
<evidence type="ECO:0000256" key="8">
    <source>
        <dbReference type="SAM" id="SignalP"/>
    </source>
</evidence>